<dbReference type="EC" id="3.1.11.2" evidence="10"/>
<name>A0A6L7GWF9_9ACTN</name>
<comment type="caution">
    <text evidence="10">The sequence shown here is derived from an EMBL/GenBank/DDBJ whole genome shotgun (WGS) entry which is preliminary data.</text>
</comment>
<evidence type="ECO:0000256" key="4">
    <source>
        <dbReference type="ARBA" id="ARBA00022801"/>
    </source>
</evidence>
<dbReference type="NCBIfam" id="TIGR00633">
    <property type="entry name" value="xth"/>
    <property type="match status" value="1"/>
</dbReference>
<dbReference type="PROSITE" id="PS51435">
    <property type="entry name" value="AP_NUCLEASE_F1_4"/>
    <property type="match status" value="1"/>
</dbReference>
<dbReference type="Gene3D" id="3.60.10.10">
    <property type="entry name" value="Endonuclease/exonuclease/phosphatase"/>
    <property type="match status" value="1"/>
</dbReference>
<evidence type="ECO:0000256" key="8">
    <source>
        <dbReference type="PIRSR" id="PIRSR604808-3"/>
    </source>
</evidence>
<dbReference type="AlphaFoldDB" id="A0A6L7GWF9"/>
<dbReference type="InterPro" id="IPR020848">
    <property type="entry name" value="AP_endonuclease_F1_CS"/>
</dbReference>
<feature type="binding site" evidence="7">
    <location>
        <position position="156"/>
    </location>
    <ligand>
        <name>Mg(2+)</name>
        <dbReference type="ChEBI" id="CHEBI:18420"/>
        <label>1</label>
    </ligand>
</feature>
<dbReference type="InterPro" id="IPR037493">
    <property type="entry name" value="ExoIII-like"/>
</dbReference>
<dbReference type="GO" id="GO:0006281">
    <property type="term" value="P:DNA repair"/>
    <property type="evidence" value="ECO:0007669"/>
    <property type="project" value="InterPro"/>
</dbReference>
<comment type="similarity">
    <text evidence="2">Belongs to the DNA repair enzymes AP/ExoA family.</text>
</comment>
<feature type="active site" description="Proton acceptor" evidence="6">
    <location>
        <position position="254"/>
    </location>
</feature>
<accession>A0A6L7GWF9</accession>
<dbReference type="InterPro" id="IPR005135">
    <property type="entry name" value="Endo/exonuclease/phosphatase"/>
</dbReference>
<feature type="active site" evidence="6">
    <location>
        <position position="113"/>
    </location>
</feature>
<dbReference type="NCBIfam" id="TIGR00195">
    <property type="entry name" value="exoDNase_III"/>
    <property type="match status" value="1"/>
</dbReference>
<reference evidence="10 11" key="1">
    <citation type="submission" date="2019-11" db="EMBL/GenBank/DDBJ databases">
        <title>Gordonia sp. nov., a novel actinobacterium isolated from mangrove soil in Hainan.</title>
        <authorList>
            <person name="Huang X."/>
            <person name="Xie Y."/>
            <person name="Chu X."/>
            <person name="Xiao K."/>
        </authorList>
    </citation>
    <scope>NUCLEOTIDE SEQUENCE [LARGE SCALE GENOMIC DNA]</scope>
    <source>
        <strain evidence="10 11">HNM0687</strain>
    </source>
</reference>
<feature type="site" description="Interaction with DNA substrate" evidence="8">
    <location>
        <position position="254"/>
    </location>
</feature>
<evidence type="ECO:0000256" key="1">
    <source>
        <dbReference type="ARBA" id="ARBA00001936"/>
    </source>
</evidence>
<comment type="cofactor">
    <cofactor evidence="1">
        <name>Mn(2+)</name>
        <dbReference type="ChEBI" id="CHEBI:29035"/>
    </cofactor>
</comment>
<dbReference type="RefSeq" id="WP_160904015.1">
    <property type="nucleotide sequence ID" value="NZ_CP102850.1"/>
</dbReference>
<feature type="domain" description="Endonuclease/exonuclease/phosphatase" evidence="9">
    <location>
        <begin position="4"/>
        <end position="254"/>
    </location>
</feature>
<feature type="binding site" evidence="7">
    <location>
        <position position="34"/>
    </location>
    <ligand>
        <name>Mg(2+)</name>
        <dbReference type="ChEBI" id="CHEBI:18420"/>
        <label>1</label>
    </ligand>
</feature>
<evidence type="ECO:0000313" key="10">
    <source>
        <dbReference type="EMBL" id="MXP23812.1"/>
    </source>
</evidence>
<evidence type="ECO:0000256" key="2">
    <source>
        <dbReference type="ARBA" id="ARBA00007092"/>
    </source>
</evidence>
<feature type="site" description="Important for catalytic activity" evidence="8">
    <location>
        <position position="224"/>
    </location>
</feature>
<feature type="site" description="Transition state stabilizer" evidence="8">
    <location>
        <position position="158"/>
    </location>
</feature>
<keyword evidence="5 7" id="KW-0460">Magnesium</keyword>
<keyword evidence="11" id="KW-1185">Reference proteome</keyword>
<feature type="binding site" evidence="7">
    <location>
        <position position="253"/>
    </location>
    <ligand>
        <name>Mg(2+)</name>
        <dbReference type="ChEBI" id="CHEBI:18420"/>
        <label>1</label>
    </ligand>
</feature>
<sequence>MRIATWNVNSIRARSETVVGWMERNDIDVLAMQETKCRDDEFPLMSFLAAGYDVAHIGTGGFNGVAIASRIGLDEVETGFEGQPSFGAEHTTPAREARAISARCAGVRVWSLYVPNGRALDDPHYRYKLDWLARLRDISSLWLAHDPAAQVVLAGDWNVIPTDDDVWDAGAFEGRTHVSEAERSAVQAICDVGFRDSALPYADGYTFWDYTQLRFARNEGMRIDYLLCSPAFDDRVRDAHVDRDARKGKGASDHAPVILDC</sequence>
<dbReference type="Pfam" id="PF03372">
    <property type="entry name" value="Exo_endo_phos"/>
    <property type="match status" value="1"/>
</dbReference>
<keyword evidence="4 10" id="KW-0378">Hydrolase</keyword>
<gene>
    <name evidence="10" type="primary">xth</name>
    <name evidence="10" type="ORF">GIY30_20965</name>
</gene>
<feature type="binding site" evidence="7">
    <location>
        <position position="158"/>
    </location>
    <ligand>
        <name>Mg(2+)</name>
        <dbReference type="ChEBI" id="CHEBI:18420"/>
        <label>1</label>
    </ligand>
</feature>
<evidence type="ECO:0000256" key="6">
    <source>
        <dbReference type="PIRSR" id="PIRSR604808-1"/>
    </source>
</evidence>
<dbReference type="CDD" id="cd09086">
    <property type="entry name" value="ExoIII-like_AP-endo"/>
    <property type="match status" value="1"/>
</dbReference>
<dbReference type="PANTHER" id="PTHR43250:SF2">
    <property type="entry name" value="EXODEOXYRIBONUCLEASE III"/>
    <property type="match status" value="1"/>
</dbReference>
<dbReference type="PROSITE" id="PS00728">
    <property type="entry name" value="AP_NUCLEASE_F1_3"/>
    <property type="match status" value="1"/>
</dbReference>
<organism evidence="10 11">
    <name type="scientific">Gordonia mangrovi</name>
    <dbReference type="NCBI Taxonomy" id="2665643"/>
    <lineage>
        <taxon>Bacteria</taxon>
        <taxon>Bacillati</taxon>
        <taxon>Actinomycetota</taxon>
        <taxon>Actinomycetes</taxon>
        <taxon>Mycobacteriales</taxon>
        <taxon>Gordoniaceae</taxon>
        <taxon>Gordonia</taxon>
    </lineage>
</organism>
<evidence type="ECO:0000256" key="7">
    <source>
        <dbReference type="PIRSR" id="PIRSR604808-2"/>
    </source>
</evidence>
<dbReference type="GO" id="GO:0003677">
    <property type="term" value="F:DNA binding"/>
    <property type="evidence" value="ECO:0007669"/>
    <property type="project" value="InterPro"/>
</dbReference>
<dbReference type="InterPro" id="IPR036691">
    <property type="entry name" value="Endo/exonu/phosph_ase_sf"/>
</dbReference>
<comment type="cofactor">
    <cofactor evidence="7">
        <name>Mg(2+)</name>
        <dbReference type="ChEBI" id="CHEBI:18420"/>
    </cofactor>
    <cofactor evidence="7">
        <name>Mn(2+)</name>
        <dbReference type="ChEBI" id="CHEBI:29035"/>
    </cofactor>
    <text evidence="7">Probably binds two magnesium or manganese ions per subunit.</text>
</comment>
<feature type="active site" description="Proton donor/acceptor" evidence="6">
    <location>
        <position position="156"/>
    </location>
</feature>
<evidence type="ECO:0000256" key="5">
    <source>
        <dbReference type="ARBA" id="ARBA00022842"/>
    </source>
</evidence>
<keyword evidence="7" id="KW-0464">Manganese</keyword>
<keyword evidence="3 7" id="KW-0479">Metal-binding</keyword>
<feature type="binding site" evidence="7">
    <location>
        <position position="7"/>
    </location>
    <ligand>
        <name>Mg(2+)</name>
        <dbReference type="ChEBI" id="CHEBI:18420"/>
        <label>1</label>
    </ligand>
</feature>
<dbReference type="EMBL" id="WMBR01000007">
    <property type="protein sequence ID" value="MXP23812.1"/>
    <property type="molecule type" value="Genomic_DNA"/>
</dbReference>
<proteinExistence type="inferred from homology"/>
<dbReference type="GO" id="GO:0004519">
    <property type="term" value="F:endonuclease activity"/>
    <property type="evidence" value="ECO:0007669"/>
    <property type="project" value="InterPro"/>
</dbReference>
<dbReference type="Proteomes" id="UP000475545">
    <property type="component" value="Unassembled WGS sequence"/>
</dbReference>
<dbReference type="GO" id="GO:0046872">
    <property type="term" value="F:metal ion binding"/>
    <property type="evidence" value="ECO:0007669"/>
    <property type="project" value="UniProtKB-KW"/>
</dbReference>
<evidence type="ECO:0000256" key="3">
    <source>
        <dbReference type="ARBA" id="ARBA00022723"/>
    </source>
</evidence>
<dbReference type="PANTHER" id="PTHR43250">
    <property type="entry name" value="EXODEOXYRIBONUCLEASE III"/>
    <property type="match status" value="1"/>
</dbReference>
<evidence type="ECO:0000313" key="11">
    <source>
        <dbReference type="Proteomes" id="UP000475545"/>
    </source>
</evidence>
<feature type="binding site" evidence="7">
    <location>
        <position position="254"/>
    </location>
    <ligand>
        <name>Mg(2+)</name>
        <dbReference type="ChEBI" id="CHEBI:18420"/>
        <label>1</label>
    </ligand>
</feature>
<dbReference type="InterPro" id="IPR004808">
    <property type="entry name" value="AP_endonuc_1"/>
</dbReference>
<dbReference type="SUPFAM" id="SSF56219">
    <property type="entry name" value="DNase I-like"/>
    <property type="match status" value="1"/>
</dbReference>
<dbReference type="GO" id="GO:0008311">
    <property type="term" value="F:double-stranded DNA 3'-5' DNA exonuclease activity"/>
    <property type="evidence" value="ECO:0007669"/>
    <property type="project" value="UniProtKB-EC"/>
</dbReference>
<protein>
    <submittedName>
        <fullName evidence="10">Exodeoxyribonuclease III</fullName>
        <ecNumber evidence="10">3.1.11.2</ecNumber>
    </submittedName>
</protein>
<evidence type="ECO:0000259" key="9">
    <source>
        <dbReference type="Pfam" id="PF03372"/>
    </source>
</evidence>